<dbReference type="Proteomes" id="UP000243688">
    <property type="component" value="Unassembled WGS sequence"/>
</dbReference>
<dbReference type="Gene3D" id="1.10.3470.10">
    <property type="entry name" value="ABC transporter involved in vitamin B12 uptake, BtuC"/>
    <property type="match status" value="1"/>
</dbReference>
<dbReference type="GO" id="GO:0010043">
    <property type="term" value="P:response to zinc ion"/>
    <property type="evidence" value="ECO:0007669"/>
    <property type="project" value="TreeGrafter"/>
</dbReference>
<keyword evidence="3 8" id="KW-0813">Transport</keyword>
<dbReference type="GO" id="GO:0043190">
    <property type="term" value="C:ATP-binding cassette (ABC) transporter complex"/>
    <property type="evidence" value="ECO:0007669"/>
    <property type="project" value="InterPro"/>
</dbReference>
<sequence length="287" mass="29986">MSDLIILLTGGLVAASCSLLGSFLVLRRMAMVGDAISHAVLPGIAAAFLASGSRDPIVVLPGAALMGVLAVFCIQWLRQSGVQEDAATGVVFTALFAAGVLMVSLFARHIDLDLEHVLYGEIVFVPYDELHLFGKWLGPRALWFVGATFALNAAVVAIFYKQFKLCSFDPLLAASLGVPVTFFHYLLMALVSLTTVAAFDSVGAVLVVGMLVLPPATAYLLTDSLARMIGLGMAIGVADAAIGYGVSVALDASTAGCMVTVAGLALALAFLFSPKHGILMRPKIKRA</sequence>
<dbReference type="InterPro" id="IPR037294">
    <property type="entry name" value="ABC_BtuC-like"/>
</dbReference>
<feature type="transmembrane region" description="Helical" evidence="9">
    <location>
        <begin position="228"/>
        <end position="246"/>
    </location>
</feature>
<comment type="similarity">
    <text evidence="2 8">Belongs to the ABC-3 integral membrane protein family.</text>
</comment>
<evidence type="ECO:0000256" key="3">
    <source>
        <dbReference type="ARBA" id="ARBA00022448"/>
    </source>
</evidence>
<evidence type="ECO:0000256" key="9">
    <source>
        <dbReference type="SAM" id="Phobius"/>
    </source>
</evidence>
<dbReference type="Pfam" id="PF00950">
    <property type="entry name" value="ABC-3"/>
    <property type="match status" value="1"/>
</dbReference>
<dbReference type="PANTHER" id="PTHR30477">
    <property type="entry name" value="ABC-TRANSPORTER METAL-BINDING PROTEIN"/>
    <property type="match status" value="1"/>
</dbReference>
<feature type="transmembrane region" description="Helical" evidence="9">
    <location>
        <begin position="202"/>
        <end position="221"/>
    </location>
</feature>
<dbReference type="PANTHER" id="PTHR30477:SF8">
    <property type="entry name" value="METAL TRANSPORT SYSTEM MEMBRANE PROTEIN CT_070-RELATED"/>
    <property type="match status" value="1"/>
</dbReference>
<evidence type="ECO:0000256" key="2">
    <source>
        <dbReference type="ARBA" id="ARBA00008034"/>
    </source>
</evidence>
<feature type="transmembrane region" description="Helical" evidence="9">
    <location>
        <begin position="6"/>
        <end position="25"/>
    </location>
</feature>
<comment type="subcellular location">
    <subcellularLocation>
        <location evidence="1 8">Cell membrane</location>
        <topology evidence="1 8">Multi-pass membrane protein</topology>
    </subcellularLocation>
</comment>
<evidence type="ECO:0000313" key="11">
    <source>
        <dbReference type="Proteomes" id="UP000243688"/>
    </source>
</evidence>
<evidence type="ECO:0000256" key="6">
    <source>
        <dbReference type="ARBA" id="ARBA00022989"/>
    </source>
</evidence>
<feature type="transmembrane region" description="Helical" evidence="9">
    <location>
        <begin position="252"/>
        <end position="273"/>
    </location>
</feature>
<evidence type="ECO:0000313" key="10">
    <source>
        <dbReference type="EMBL" id="PDO09680.1"/>
    </source>
</evidence>
<proteinExistence type="inferred from homology"/>
<dbReference type="SUPFAM" id="SSF81345">
    <property type="entry name" value="ABC transporter involved in vitamin B12 uptake, BtuC"/>
    <property type="match status" value="1"/>
</dbReference>
<keyword evidence="7 9" id="KW-0472">Membrane</keyword>
<accession>A0A2A6DXR2</accession>
<name>A0A2A6DXR2_9BACL</name>
<evidence type="ECO:0000256" key="8">
    <source>
        <dbReference type="RuleBase" id="RU003943"/>
    </source>
</evidence>
<dbReference type="GO" id="GO:0055085">
    <property type="term" value="P:transmembrane transport"/>
    <property type="evidence" value="ECO:0007669"/>
    <property type="project" value="InterPro"/>
</dbReference>
<feature type="transmembrane region" description="Helical" evidence="9">
    <location>
        <begin position="32"/>
        <end position="51"/>
    </location>
</feature>
<dbReference type="CDD" id="cd06550">
    <property type="entry name" value="TM_ABC_iron-siderophores_like"/>
    <property type="match status" value="1"/>
</dbReference>
<evidence type="ECO:0000256" key="5">
    <source>
        <dbReference type="ARBA" id="ARBA00022692"/>
    </source>
</evidence>
<dbReference type="InterPro" id="IPR001626">
    <property type="entry name" value="ABC_TroCD"/>
</dbReference>
<feature type="transmembrane region" description="Helical" evidence="9">
    <location>
        <begin position="172"/>
        <end position="196"/>
    </location>
</feature>
<keyword evidence="6 9" id="KW-1133">Transmembrane helix</keyword>
<reference evidence="10 11" key="1">
    <citation type="submission" date="2016-12" db="EMBL/GenBank/DDBJ databases">
        <title>Candidatus Reconcilibacillus cellulovorans genome.</title>
        <authorList>
            <person name="Kolinko S."/>
            <person name="Wu Y.-W."/>
            <person name="Tachea F."/>
            <person name="Denzel E."/>
            <person name="Hiras J."/>
            <person name="Baecker N."/>
            <person name="Chan L.J."/>
            <person name="Eichorst S.A."/>
            <person name="Frey D."/>
            <person name="Adams P.D."/>
            <person name="Pray T."/>
            <person name="Tanjore D."/>
            <person name="Petzold C.J."/>
            <person name="Gladden J.M."/>
            <person name="Simmons B.A."/>
            <person name="Singer S.W."/>
        </authorList>
    </citation>
    <scope>NUCLEOTIDE SEQUENCE [LARGE SCALE GENOMIC DNA]</scope>
    <source>
        <strain evidence="10">JTherm</strain>
    </source>
</reference>
<gene>
    <name evidence="10" type="ORF">BLM47_11275</name>
</gene>
<comment type="caution">
    <text evidence="10">The sequence shown here is derived from an EMBL/GenBank/DDBJ whole genome shotgun (WGS) entry which is preliminary data.</text>
</comment>
<organism evidence="10 11">
    <name type="scientific">Candidatus Reconcilbacillus cellulovorans</name>
    <dbReference type="NCBI Taxonomy" id="1906605"/>
    <lineage>
        <taxon>Bacteria</taxon>
        <taxon>Bacillati</taxon>
        <taxon>Bacillota</taxon>
        <taxon>Bacilli</taxon>
        <taxon>Bacillales</taxon>
        <taxon>Paenibacillaceae</taxon>
        <taxon>Candidatus Reconcilbacillus</taxon>
    </lineage>
</organism>
<feature type="transmembrane region" description="Helical" evidence="9">
    <location>
        <begin position="89"/>
        <end position="110"/>
    </location>
</feature>
<evidence type="ECO:0000256" key="4">
    <source>
        <dbReference type="ARBA" id="ARBA00022475"/>
    </source>
</evidence>
<keyword evidence="5 8" id="KW-0812">Transmembrane</keyword>
<dbReference type="EMBL" id="MOXJ01000031">
    <property type="protein sequence ID" value="PDO09680.1"/>
    <property type="molecule type" value="Genomic_DNA"/>
</dbReference>
<feature type="transmembrane region" description="Helical" evidence="9">
    <location>
        <begin position="57"/>
        <end position="77"/>
    </location>
</feature>
<evidence type="ECO:0000256" key="7">
    <source>
        <dbReference type="ARBA" id="ARBA00023136"/>
    </source>
</evidence>
<feature type="transmembrane region" description="Helical" evidence="9">
    <location>
        <begin position="141"/>
        <end position="160"/>
    </location>
</feature>
<protein>
    <submittedName>
        <fullName evidence="10">Iron ABC transporter</fullName>
    </submittedName>
</protein>
<keyword evidence="4" id="KW-1003">Cell membrane</keyword>
<evidence type="ECO:0000256" key="1">
    <source>
        <dbReference type="ARBA" id="ARBA00004651"/>
    </source>
</evidence>
<dbReference type="AlphaFoldDB" id="A0A2A6DXR2"/>